<dbReference type="EMBL" id="CM024810">
    <property type="protein sequence ID" value="KAG8005708.1"/>
    <property type="molecule type" value="Genomic_DNA"/>
</dbReference>
<protein>
    <submittedName>
        <fullName evidence="1">Uncharacterized protein</fullName>
    </submittedName>
</protein>
<accession>A0ACB7EU03</accession>
<organism evidence="1 2">
    <name type="scientific">Nibea albiflora</name>
    <name type="common">Yellow drum</name>
    <name type="synonym">Corvina albiflora</name>
    <dbReference type="NCBI Taxonomy" id="240163"/>
    <lineage>
        <taxon>Eukaryota</taxon>
        <taxon>Metazoa</taxon>
        <taxon>Chordata</taxon>
        <taxon>Craniata</taxon>
        <taxon>Vertebrata</taxon>
        <taxon>Euteleostomi</taxon>
        <taxon>Actinopterygii</taxon>
        <taxon>Neopterygii</taxon>
        <taxon>Teleostei</taxon>
        <taxon>Neoteleostei</taxon>
        <taxon>Acanthomorphata</taxon>
        <taxon>Eupercaria</taxon>
        <taxon>Sciaenidae</taxon>
        <taxon>Nibea</taxon>
    </lineage>
</organism>
<sequence>MELHQVDCGNGVERGLGPPNILLPLLQPTCPSPGMAKSEGNPPPPPPPPPSSLSCVDLWLGAAMRGDLWPIVIYVVVGLGCAGRGPVEGRRWIQGVTEGDNLITAFYPPFIFIFDTRRFARSFPPPARPPAHPPTSCRYGNLKPGKKPSARNDLMVSAETDTC</sequence>
<gene>
    <name evidence="1" type="ORF">GBF38_001666</name>
</gene>
<evidence type="ECO:0000313" key="2">
    <source>
        <dbReference type="Proteomes" id="UP000805704"/>
    </source>
</evidence>
<name>A0ACB7EU03_NIBAL</name>
<keyword evidence="2" id="KW-1185">Reference proteome</keyword>
<proteinExistence type="predicted"/>
<comment type="caution">
    <text evidence="1">The sequence shown here is derived from an EMBL/GenBank/DDBJ whole genome shotgun (WGS) entry which is preliminary data.</text>
</comment>
<reference evidence="1" key="1">
    <citation type="submission" date="2020-04" db="EMBL/GenBank/DDBJ databases">
        <title>A chromosome-scale assembly and high-density genetic map of the yellow drum (Nibea albiflora) genome.</title>
        <authorList>
            <person name="Xu D."/>
            <person name="Zhang W."/>
            <person name="Chen R."/>
            <person name="Tan P."/>
            <person name="Wang L."/>
            <person name="Song H."/>
            <person name="Tian L."/>
            <person name="Zhu Q."/>
            <person name="Wang B."/>
        </authorList>
    </citation>
    <scope>NUCLEOTIDE SEQUENCE</scope>
    <source>
        <strain evidence="1">ZJHYS-2018</strain>
    </source>
</reference>
<evidence type="ECO:0000313" key="1">
    <source>
        <dbReference type="EMBL" id="KAG8005708.1"/>
    </source>
</evidence>
<dbReference type="Proteomes" id="UP000805704">
    <property type="component" value="Chromosome 22"/>
</dbReference>